<dbReference type="Gene3D" id="3.30.70.260">
    <property type="match status" value="1"/>
</dbReference>
<reference evidence="11" key="1">
    <citation type="journal article" date="2019" name="Int. J. Syst. Evol. Microbiol.">
        <title>The Global Catalogue of Microorganisms (GCM) 10K type strain sequencing project: providing services to taxonomists for standard genome sequencing and annotation.</title>
        <authorList>
            <consortium name="The Broad Institute Genomics Platform"/>
            <consortium name="The Broad Institute Genome Sequencing Center for Infectious Disease"/>
            <person name="Wu L."/>
            <person name="Ma J."/>
        </authorList>
    </citation>
    <scope>NUCLEOTIDE SEQUENCE [LARGE SCALE GENOMIC DNA]</scope>
    <source>
        <strain evidence="11">CCUG 54518</strain>
    </source>
</reference>
<dbReference type="NCBIfam" id="TIGR01222">
    <property type="entry name" value="minC"/>
    <property type="match status" value="1"/>
</dbReference>
<evidence type="ECO:0000256" key="5">
    <source>
        <dbReference type="ARBA" id="ARBA00025606"/>
    </source>
</evidence>
<feature type="domain" description="Septum formation inhibitor MinC N-terminal" evidence="9">
    <location>
        <begin position="13"/>
        <end position="88"/>
    </location>
</feature>
<organism evidence="10 11">
    <name type="scientific">Hydrogenophaga bisanensis</name>
    <dbReference type="NCBI Taxonomy" id="439611"/>
    <lineage>
        <taxon>Bacteria</taxon>
        <taxon>Pseudomonadati</taxon>
        <taxon>Pseudomonadota</taxon>
        <taxon>Betaproteobacteria</taxon>
        <taxon>Burkholderiales</taxon>
        <taxon>Comamonadaceae</taxon>
        <taxon>Hydrogenophaga</taxon>
    </lineage>
</organism>
<proteinExistence type="inferred from homology"/>
<gene>
    <name evidence="6 10" type="primary">minC</name>
    <name evidence="10" type="ORF">ACFQNJ_14110</name>
</gene>
<feature type="domain" description="Septum formation inhibitor MinC C-terminal" evidence="8">
    <location>
        <begin position="149"/>
        <end position="245"/>
    </location>
</feature>
<dbReference type="PANTHER" id="PTHR34108:SF1">
    <property type="entry name" value="SEPTUM SITE-DETERMINING PROTEIN MINC"/>
    <property type="match status" value="1"/>
</dbReference>
<protein>
    <recommendedName>
        <fullName evidence="6">Probable septum site-determining protein MinC</fullName>
    </recommendedName>
</protein>
<keyword evidence="4 6" id="KW-0131">Cell cycle</keyword>
<evidence type="ECO:0000256" key="6">
    <source>
        <dbReference type="HAMAP-Rule" id="MF_00267"/>
    </source>
</evidence>
<name>A0ABW2RC19_9BURK</name>
<comment type="function">
    <text evidence="5 6">Cell division inhibitor that blocks the formation of polar Z ring septums. Rapidly oscillates between the poles of the cell to destabilize FtsZ filaments that have formed before they mature into polar Z rings. Prevents FtsZ polymerization.</text>
</comment>
<evidence type="ECO:0000259" key="8">
    <source>
        <dbReference type="Pfam" id="PF03775"/>
    </source>
</evidence>
<evidence type="ECO:0000313" key="11">
    <source>
        <dbReference type="Proteomes" id="UP001596495"/>
    </source>
</evidence>
<evidence type="ECO:0000256" key="4">
    <source>
        <dbReference type="ARBA" id="ARBA00023306"/>
    </source>
</evidence>
<dbReference type="RefSeq" id="WP_382258648.1">
    <property type="nucleotide sequence ID" value="NZ_JBHTBX010000009.1"/>
</dbReference>
<dbReference type="Proteomes" id="UP001596495">
    <property type="component" value="Unassembled WGS sequence"/>
</dbReference>
<dbReference type="SUPFAM" id="SSF63848">
    <property type="entry name" value="Cell-division inhibitor MinC, C-terminal domain"/>
    <property type="match status" value="1"/>
</dbReference>
<dbReference type="Gene3D" id="2.160.20.70">
    <property type="match status" value="1"/>
</dbReference>
<evidence type="ECO:0000256" key="2">
    <source>
        <dbReference type="ARBA" id="ARBA00022618"/>
    </source>
</evidence>
<comment type="subunit">
    <text evidence="6">Interacts with MinD and FtsZ.</text>
</comment>
<sequence length="259" mass="26951">MSTVLNAQAPVTFEIKSASLPLVALLLKSADLSRLEDELRQRFGDVPDFFDHDPLLIDLGPLQTSDEADAPLDFARLTALLGQHRLRPLAVRGGNETQMAAAVLAGLVPADDAVVQRASGPAPATAPAASAAPAAPAPVAPPPTSNALVIDKPLRSGQQVYARGRDLVVMAMVNPGAEVIADGHIHVYAPLRGKAIAGARGNAEARIFALSMDPELISIAGIYRTSENPLPPEVQGKPAQVRLNSGPDGDKLVIDAISA</sequence>
<dbReference type="PANTHER" id="PTHR34108">
    <property type="entry name" value="SEPTUM SITE-DETERMINING PROTEIN MINC"/>
    <property type="match status" value="1"/>
</dbReference>
<dbReference type="InterPro" id="IPR036145">
    <property type="entry name" value="MinC_C_sf"/>
</dbReference>
<evidence type="ECO:0000259" key="9">
    <source>
        <dbReference type="Pfam" id="PF05209"/>
    </source>
</evidence>
<dbReference type="InterPro" id="IPR005526">
    <property type="entry name" value="Septum_form_inhib_MinC_C"/>
</dbReference>
<evidence type="ECO:0000256" key="7">
    <source>
        <dbReference type="SAM" id="MobiDB-lite"/>
    </source>
</evidence>
<accession>A0ABW2RC19</accession>
<dbReference type="HAMAP" id="MF_00267">
    <property type="entry name" value="MinC"/>
    <property type="match status" value="1"/>
</dbReference>
<evidence type="ECO:0000313" key="10">
    <source>
        <dbReference type="EMBL" id="MFC7435646.1"/>
    </source>
</evidence>
<feature type="compositionally biased region" description="Low complexity" evidence="7">
    <location>
        <begin position="119"/>
        <end position="134"/>
    </location>
</feature>
<dbReference type="InterPro" id="IPR007874">
    <property type="entry name" value="MinC_N"/>
</dbReference>
<keyword evidence="11" id="KW-1185">Reference proteome</keyword>
<feature type="region of interest" description="Disordered" evidence="7">
    <location>
        <begin position="119"/>
        <end position="141"/>
    </location>
</feature>
<evidence type="ECO:0000256" key="1">
    <source>
        <dbReference type="ARBA" id="ARBA00006291"/>
    </source>
</evidence>
<dbReference type="InterPro" id="IPR013033">
    <property type="entry name" value="MinC"/>
</dbReference>
<keyword evidence="2 6" id="KW-0132">Cell division</keyword>
<dbReference type="InterPro" id="IPR016098">
    <property type="entry name" value="CAP/MinC_C"/>
</dbReference>
<evidence type="ECO:0000256" key="3">
    <source>
        <dbReference type="ARBA" id="ARBA00023210"/>
    </source>
</evidence>
<keyword evidence="3 6" id="KW-0717">Septation</keyword>
<comment type="similarity">
    <text evidence="1 6">Belongs to the MinC family.</text>
</comment>
<dbReference type="EMBL" id="JBHTBX010000009">
    <property type="protein sequence ID" value="MFC7435646.1"/>
    <property type="molecule type" value="Genomic_DNA"/>
</dbReference>
<comment type="caution">
    <text evidence="10">The sequence shown here is derived from an EMBL/GenBank/DDBJ whole genome shotgun (WGS) entry which is preliminary data.</text>
</comment>
<dbReference type="Pfam" id="PF05209">
    <property type="entry name" value="MinC_N"/>
    <property type="match status" value="1"/>
</dbReference>
<dbReference type="Pfam" id="PF03775">
    <property type="entry name" value="MinC_C"/>
    <property type="match status" value="1"/>
</dbReference>